<evidence type="ECO:0000256" key="6">
    <source>
        <dbReference type="ARBA" id="ARBA00022759"/>
    </source>
</evidence>
<evidence type="ECO:0000313" key="13">
    <source>
        <dbReference type="EMBL" id="KAJ4473690.1"/>
    </source>
</evidence>
<feature type="region of interest" description="Disordered" evidence="11">
    <location>
        <begin position="539"/>
        <end position="603"/>
    </location>
</feature>
<evidence type="ECO:0000256" key="11">
    <source>
        <dbReference type="SAM" id="MobiDB-lite"/>
    </source>
</evidence>
<proteinExistence type="inferred from homology"/>
<evidence type="ECO:0000256" key="3">
    <source>
        <dbReference type="ARBA" id="ARBA00022490"/>
    </source>
</evidence>
<evidence type="ECO:0000313" key="14">
    <source>
        <dbReference type="Proteomes" id="UP001150266"/>
    </source>
</evidence>
<organism evidence="13 14">
    <name type="scientific">Lentinula aciculospora</name>
    <dbReference type="NCBI Taxonomy" id="153920"/>
    <lineage>
        <taxon>Eukaryota</taxon>
        <taxon>Fungi</taxon>
        <taxon>Dikarya</taxon>
        <taxon>Basidiomycota</taxon>
        <taxon>Agaricomycotina</taxon>
        <taxon>Agaricomycetes</taxon>
        <taxon>Agaricomycetidae</taxon>
        <taxon>Agaricales</taxon>
        <taxon>Marasmiineae</taxon>
        <taxon>Omphalotaceae</taxon>
        <taxon>Lentinula</taxon>
    </lineage>
</organism>
<dbReference type="GO" id="GO:0005737">
    <property type="term" value="C:cytoplasm"/>
    <property type="evidence" value="ECO:0007669"/>
    <property type="project" value="UniProtKB-SubCell"/>
</dbReference>
<dbReference type="InterPro" id="IPR041175">
    <property type="entry name" value="VLRF1/Vms1"/>
</dbReference>
<sequence length="628" mass="70766">MSVFHVYSLPSELLQSLVLRNTPTGDDQHTLKPPSPEPVPPSSTSTISCSICLGVSFTDVNQQRTHFRSDWHRYNVKSRLNGGQPVSLSDFAQLIDALEDSLSGSESSTDEGSDSDHDAVSTLVSKHKRRTRSITPNSSLRRTPRTALSWFHSPPSTQIGIYRALFPFDTPEDGHLQALKDLQVPVSDGRSWAMFMVAGGHFAGAIVRVSKNGEELELQSKKVKKPVPDTEVLRHKTFHRYTTRRKQGGSQSLNDNAKGNAKSAGAQLRRYGEQALRDDIRNLLTDWEEEIYDCELIFIRASGANRKIFMDYEGSALSKGDQRLRTFPFPTRRPTQSELSRCLQELTRVKVSHFTEEALRAQDEAYLASLPKPKLLPAPAPPALEKPKIKPVKLSKEEELFREKWQRLVEMISKGRLEALRALWEREGNDLGGIDALIPEWIGEKRAVTLLQLATCSDQEDVTNWILEMHADPTIPVPRLEAEGEGVEEKEGEDSKRRLTAYDLAQSRPIRDVFRRNAGEHPDWWDWFGAAHVPSALSKEMEDEREEKKKARRKGLKDRLKEREIKEKEKEKSTVEEVTPNISAPSTGPRKLGGGGGDIAGIAGLTPEMRVKIERERRARAAEARLKR</sequence>
<dbReference type="InterPro" id="IPR047139">
    <property type="entry name" value="ANKZ1/VMS1"/>
</dbReference>
<protein>
    <recommendedName>
        <fullName evidence="12">VLRF1 domain-containing protein</fullName>
    </recommendedName>
</protein>
<keyword evidence="4 10" id="KW-0540">Nuclease</keyword>
<comment type="caution">
    <text evidence="13">The sequence shown here is derived from an EMBL/GenBank/DDBJ whole genome shotgun (WGS) entry which is preliminary data.</text>
</comment>
<feature type="region of interest" description="Disordered" evidence="11">
    <location>
        <begin position="22"/>
        <end position="44"/>
    </location>
</feature>
<comment type="similarity">
    <text evidence="2 10">Belongs to the ANKZF1/VMS1 family.</text>
</comment>
<evidence type="ECO:0000256" key="9">
    <source>
        <dbReference type="ARBA" id="ARBA00023054"/>
    </source>
</evidence>
<evidence type="ECO:0000256" key="10">
    <source>
        <dbReference type="PROSITE-ProRule" id="PRU01389"/>
    </source>
</evidence>
<gene>
    <name evidence="13" type="ORF">J3R30DRAFT_3510836</name>
</gene>
<dbReference type="OrthoDB" id="429841at2759"/>
<feature type="compositionally biased region" description="Polar residues" evidence="11">
    <location>
        <begin position="248"/>
        <end position="257"/>
    </location>
</feature>
<feature type="domain" description="VLRF1" evidence="12">
    <location>
        <begin position="188"/>
        <end position="349"/>
    </location>
</feature>
<feature type="active site" evidence="10">
    <location>
        <position position="251"/>
    </location>
</feature>
<evidence type="ECO:0000256" key="4">
    <source>
        <dbReference type="ARBA" id="ARBA00022722"/>
    </source>
</evidence>
<evidence type="ECO:0000256" key="2">
    <source>
        <dbReference type="ARBA" id="ARBA00009262"/>
    </source>
</evidence>
<dbReference type="GO" id="GO:0004519">
    <property type="term" value="F:endonuclease activity"/>
    <property type="evidence" value="ECO:0007669"/>
    <property type="project" value="UniProtKB-KW"/>
</dbReference>
<name>A0A9W9A3Y6_9AGAR</name>
<comment type="subcellular location">
    <subcellularLocation>
        <location evidence="1">Cytoplasm</location>
    </subcellularLocation>
</comment>
<dbReference type="GO" id="GO:0036503">
    <property type="term" value="P:ERAD pathway"/>
    <property type="evidence" value="ECO:0007669"/>
    <property type="project" value="TreeGrafter"/>
</dbReference>
<keyword evidence="14" id="KW-1185">Reference proteome</keyword>
<evidence type="ECO:0000256" key="5">
    <source>
        <dbReference type="ARBA" id="ARBA00022737"/>
    </source>
</evidence>
<dbReference type="PANTHER" id="PTHR16036">
    <property type="entry name" value="ANKYRIN REPEAT AND ZINC FINGER DOMAIN-CONTAINING PROTEIN 1"/>
    <property type="match status" value="1"/>
</dbReference>
<dbReference type="Pfam" id="PF18826">
    <property type="entry name" value="bVLRF1"/>
    <property type="match status" value="1"/>
</dbReference>
<dbReference type="EMBL" id="JAOTPV010000017">
    <property type="protein sequence ID" value="KAJ4473690.1"/>
    <property type="molecule type" value="Genomic_DNA"/>
</dbReference>
<evidence type="ECO:0000256" key="8">
    <source>
        <dbReference type="ARBA" id="ARBA00023043"/>
    </source>
</evidence>
<keyword evidence="5" id="KW-0677">Repeat</keyword>
<accession>A0A9W9A3Y6</accession>
<evidence type="ECO:0000256" key="7">
    <source>
        <dbReference type="ARBA" id="ARBA00022801"/>
    </source>
</evidence>
<feature type="compositionally biased region" description="Basic and acidic residues" evidence="11">
    <location>
        <begin position="557"/>
        <end position="575"/>
    </location>
</feature>
<keyword evidence="6 10" id="KW-0255">Endonuclease</keyword>
<keyword evidence="9" id="KW-0175">Coiled coil</keyword>
<keyword evidence="7 10" id="KW-0378">Hydrolase</keyword>
<keyword evidence="8" id="KW-0040">ANK repeat</keyword>
<evidence type="ECO:0000259" key="12">
    <source>
        <dbReference type="PROSITE" id="PS52044"/>
    </source>
</evidence>
<dbReference type="Proteomes" id="UP001150266">
    <property type="component" value="Unassembled WGS sequence"/>
</dbReference>
<keyword evidence="3 10" id="KW-0963">Cytoplasm</keyword>
<feature type="compositionally biased region" description="Basic and acidic residues" evidence="11">
    <location>
        <begin position="539"/>
        <end position="549"/>
    </location>
</feature>
<dbReference type="GO" id="GO:0016787">
    <property type="term" value="F:hydrolase activity"/>
    <property type="evidence" value="ECO:0007669"/>
    <property type="project" value="UniProtKB-KW"/>
</dbReference>
<evidence type="ECO:0000256" key="1">
    <source>
        <dbReference type="ARBA" id="ARBA00004496"/>
    </source>
</evidence>
<feature type="region of interest" description="Disordered" evidence="11">
    <location>
        <begin position="102"/>
        <end position="141"/>
    </location>
</feature>
<reference evidence="13" key="1">
    <citation type="submission" date="2022-08" db="EMBL/GenBank/DDBJ databases">
        <title>A Global Phylogenomic Analysis of the Shiitake Genus Lentinula.</title>
        <authorList>
            <consortium name="DOE Joint Genome Institute"/>
            <person name="Sierra-Patev S."/>
            <person name="Min B."/>
            <person name="Naranjo-Ortiz M."/>
            <person name="Looney B."/>
            <person name="Konkel Z."/>
            <person name="Slot J.C."/>
            <person name="Sakamoto Y."/>
            <person name="Steenwyk J.L."/>
            <person name="Rokas A."/>
            <person name="Carro J."/>
            <person name="Camarero S."/>
            <person name="Ferreira P."/>
            <person name="Molpeceres G."/>
            <person name="Ruiz-Duenas F.J."/>
            <person name="Serrano A."/>
            <person name="Henrissat B."/>
            <person name="Drula E."/>
            <person name="Hughes K.W."/>
            <person name="Mata J.L."/>
            <person name="Ishikawa N.K."/>
            <person name="Vargas-Isla R."/>
            <person name="Ushijima S."/>
            <person name="Smith C.A."/>
            <person name="Ahrendt S."/>
            <person name="Andreopoulos W."/>
            <person name="He G."/>
            <person name="Labutti K."/>
            <person name="Lipzen A."/>
            <person name="Ng V."/>
            <person name="Riley R."/>
            <person name="Sandor L."/>
            <person name="Barry K."/>
            <person name="Martinez A.T."/>
            <person name="Xiao Y."/>
            <person name="Gibbons J.G."/>
            <person name="Terashima K."/>
            <person name="Grigoriev I.V."/>
            <person name="Hibbett D.S."/>
        </authorList>
    </citation>
    <scope>NUCLEOTIDE SEQUENCE</scope>
    <source>
        <strain evidence="13">JLM2183</strain>
    </source>
</reference>
<feature type="region of interest" description="Disordered" evidence="11">
    <location>
        <begin position="243"/>
        <end position="266"/>
    </location>
</feature>
<comment type="domain">
    <text evidence="10">The VLRF1 domain mediates binding to the 60S ribosomal subunit.</text>
</comment>
<dbReference type="AlphaFoldDB" id="A0A9W9A3Y6"/>
<dbReference type="PROSITE" id="PS52044">
    <property type="entry name" value="VLRF1"/>
    <property type="match status" value="1"/>
</dbReference>
<dbReference type="PANTHER" id="PTHR16036:SF2">
    <property type="entry name" value="TRNA ENDONUCLEASE ANKZF1"/>
    <property type="match status" value="1"/>
</dbReference>